<evidence type="ECO:0000259" key="3">
    <source>
        <dbReference type="Pfam" id="PF00561"/>
    </source>
</evidence>
<comment type="caution">
    <text evidence="4">The sequence shown here is derived from an EMBL/GenBank/DDBJ whole genome shotgun (WGS) entry which is preliminary data.</text>
</comment>
<dbReference type="InterPro" id="IPR029058">
    <property type="entry name" value="AB_hydrolase_fold"/>
</dbReference>
<organism evidence="4 5">
    <name type="scientific">Ramlibacter pinisoli</name>
    <dbReference type="NCBI Taxonomy" id="2682844"/>
    <lineage>
        <taxon>Bacteria</taxon>
        <taxon>Pseudomonadati</taxon>
        <taxon>Pseudomonadota</taxon>
        <taxon>Betaproteobacteria</taxon>
        <taxon>Burkholderiales</taxon>
        <taxon>Comamonadaceae</taxon>
        <taxon>Ramlibacter</taxon>
    </lineage>
</organism>
<protein>
    <submittedName>
        <fullName evidence="4">Alpha/beta fold hydrolase</fullName>
    </submittedName>
</protein>
<dbReference type="GO" id="GO:0016020">
    <property type="term" value="C:membrane"/>
    <property type="evidence" value="ECO:0007669"/>
    <property type="project" value="TreeGrafter"/>
</dbReference>
<name>A0A6N8IVJ6_9BURK</name>
<evidence type="ECO:0000256" key="1">
    <source>
        <dbReference type="ARBA" id="ARBA00022801"/>
    </source>
</evidence>
<dbReference type="PANTHER" id="PTHR43798">
    <property type="entry name" value="MONOACYLGLYCEROL LIPASE"/>
    <property type="match status" value="1"/>
</dbReference>
<reference evidence="4 5" key="1">
    <citation type="submission" date="2019-12" db="EMBL/GenBank/DDBJ databases">
        <authorList>
            <person name="Huq M.A."/>
        </authorList>
    </citation>
    <scope>NUCLEOTIDE SEQUENCE [LARGE SCALE GENOMIC DNA]</scope>
    <source>
        <strain evidence="4 5">MAH-25</strain>
    </source>
</reference>
<dbReference type="GO" id="GO:0016787">
    <property type="term" value="F:hydrolase activity"/>
    <property type="evidence" value="ECO:0007669"/>
    <property type="project" value="UniProtKB-KW"/>
</dbReference>
<dbReference type="EMBL" id="WSEL01000003">
    <property type="protein sequence ID" value="MVQ29973.1"/>
    <property type="molecule type" value="Genomic_DNA"/>
</dbReference>
<sequence length="179" mass="19018">MTAGAIDLEGRCNVPGAAIGWRLQGPADAPVLMLGNSLAADANMWDSNLPALTGRFRVLRYDMREHGGSSTPPRPYTMELLADDATALLDSLRIDQVHCVGVSLGGGAAQQLAARYSARITSVVLCATMSRQSVPIAWVDRIVLVRQSGMRALRGRPRPDAGRAAAPQRDALSGDGRRA</sequence>
<dbReference type="AlphaFoldDB" id="A0A6N8IVJ6"/>
<dbReference type="InterPro" id="IPR000073">
    <property type="entry name" value="AB_hydrolase_1"/>
</dbReference>
<dbReference type="InterPro" id="IPR050266">
    <property type="entry name" value="AB_hydrolase_sf"/>
</dbReference>
<dbReference type="PANTHER" id="PTHR43798:SF31">
    <property type="entry name" value="AB HYDROLASE SUPERFAMILY PROTEIN YCLE"/>
    <property type="match status" value="1"/>
</dbReference>
<dbReference type="Proteomes" id="UP000469385">
    <property type="component" value="Unassembled WGS sequence"/>
</dbReference>
<evidence type="ECO:0000313" key="5">
    <source>
        <dbReference type="Proteomes" id="UP000469385"/>
    </source>
</evidence>
<evidence type="ECO:0000256" key="2">
    <source>
        <dbReference type="SAM" id="MobiDB-lite"/>
    </source>
</evidence>
<keyword evidence="5" id="KW-1185">Reference proteome</keyword>
<gene>
    <name evidence="4" type="ORF">GON04_10970</name>
</gene>
<proteinExistence type="predicted"/>
<evidence type="ECO:0000313" key="4">
    <source>
        <dbReference type="EMBL" id="MVQ29973.1"/>
    </source>
</evidence>
<dbReference type="Gene3D" id="3.40.50.1820">
    <property type="entry name" value="alpha/beta hydrolase"/>
    <property type="match status" value="1"/>
</dbReference>
<dbReference type="SUPFAM" id="SSF53474">
    <property type="entry name" value="alpha/beta-Hydrolases"/>
    <property type="match status" value="1"/>
</dbReference>
<keyword evidence="1 4" id="KW-0378">Hydrolase</keyword>
<feature type="region of interest" description="Disordered" evidence="2">
    <location>
        <begin position="153"/>
        <end position="179"/>
    </location>
</feature>
<accession>A0A6N8IVJ6</accession>
<dbReference type="Pfam" id="PF00561">
    <property type="entry name" value="Abhydrolase_1"/>
    <property type="match status" value="1"/>
</dbReference>
<feature type="domain" description="AB hydrolase-1" evidence="3">
    <location>
        <begin position="30"/>
        <end position="154"/>
    </location>
</feature>
<feature type="compositionally biased region" description="Low complexity" evidence="2">
    <location>
        <begin position="162"/>
        <end position="171"/>
    </location>
</feature>
<dbReference type="RefSeq" id="WP_157397915.1">
    <property type="nucleotide sequence ID" value="NZ_WSEL01000003.1"/>
</dbReference>